<gene>
    <name evidence="6" type="ORF">IT774_03735</name>
</gene>
<dbReference type="AlphaFoldDB" id="A0A7S9HDJ1"/>
<evidence type="ECO:0000313" key="7">
    <source>
        <dbReference type="Proteomes" id="UP000595095"/>
    </source>
</evidence>
<evidence type="ECO:0000256" key="3">
    <source>
        <dbReference type="ARBA" id="ARBA00022840"/>
    </source>
</evidence>
<comment type="cofactor">
    <cofactor evidence="5">
        <name>Mg(2+)</name>
        <dbReference type="ChEBI" id="CHEBI:18420"/>
    </cofactor>
</comment>
<name>A0A7S9HDJ1_9ALTE</name>
<dbReference type="Pfam" id="PF01812">
    <property type="entry name" value="5-FTHF_cyc-lig"/>
    <property type="match status" value="1"/>
</dbReference>
<evidence type="ECO:0000256" key="4">
    <source>
        <dbReference type="PIRSR" id="PIRSR006806-1"/>
    </source>
</evidence>
<dbReference type="EC" id="6.3.3.2" evidence="5"/>
<proteinExistence type="inferred from homology"/>
<dbReference type="InterPro" id="IPR024185">
    <property type="entry name" value="FTHF_cligase-like_sf"/>
</dbReference>
<evidence type="ECO:0000256" key="5">
    <source>
        <dbReference type="RuleBase" id="RU361279"/>
    </source>
</evidence>
<feature type="binding site" evidence="4">
    <location>
        <position position="53"/>
    </location>
    <ligand>
        <name>substrate</name>
    </ligand>
</feature>
<dbReference type="EMBL" id="CP064795">
    <property type="protein sequence ID" value="QPG06321.1"/>
    <property type="molecule type" value="Genomic_DNA"/>
</dbReference>
<dbReference type="PANTHER" id="PTHR23407:SF1">
    <property type="entry name" value="5-FORMYLTETRAHYDROFOLATE CYCLO-LIGASE"/>
    <property type="match status" value="1"/>
</dbReference>
<dbReference type="Gene3D" id="3.40.50.10420">
    <property type="entry name" value="NagB/RpiA/CoA transferase-like"/>
    <property type="match status" value="1"/>
</dbReference>
<feature type="binding site" evidence="4">
    <location>
        <begin position="138"/>
        <end position="146"/>
    </location>
    <ligand>
        <name>ATP</name>
        <dbReference type="ChEBI" id="CHEBI:30616"/>
    </ligand>
</feature>
<keyword evidence="2 4" id="KW-0547">Nucleotide-binding</keyword>
<reference evidence="6 7" key="1">
    <citation type="submission" date="2020-11" db="EMBL/GenBank/DDBJ databases">
        <title>Complete genome sequence for Salinimonas sp. strain G2-b.</title>
        <authorList>
            <person name="Park S.-J."/>
        </authorList>
    </citation>
    <scope>NUCLEOTIDE SEQUENCE [LARGE SCALE GENOMIC DNA]</scope>
    <source>
        <strain evidence="6 7">G2-b</strain>
    </source>
</reference>
<comment type="catalytic activity">
    <reaction evidence="5">
        <text>(6S)-5-formyl-5,6,7,8-tetrahydrofolate + ATP = (6R)-5,10-methenyltetrahydrofolate + ADP + phosphate</text>
        <dbReference type="Rhea" id="RHEA:10488"/>
        <dbReference type="ChEBI" id="CHEBI:30616"/>
        <dbReference type="ChEBI" id="CHEBI:43474"/>
        <dbReference type="ChEBI" id="CHEBI:57455"/>
        <dbReference type="ChEBI" id="CHEBI:57457"/>
        <dbReference type="ChEBI" id="CHEBI:456216"/>
        <dbReference type="EC" id="6.3.3.2"/>
    </reaction>
</comment>
<keyword evidence="5" id="KW-0479">Metal-binding</keyword>
<dbReference type="SUPFAM" id="SSF100950">
    <property type="entry name" value="NagB/RpiA/CoA transferase-like"/>
    <property type="match status" value="1"/>
</dbReference>
<dbReference type="RefSeq" id="WP_195811398.1">
    <property type="nucleotide sequence ID" value="NZ_CP064795.1"/>
</dbReference>
<dbReference type="InterPro" id="IPR002698">
    <property type="entry name" value="FTHF_cligase"/>
</dbReference>
<dbReference type="GO" id="GO:0030272">
    <property type="term" value="F:5-formyltetrahydrofolate cyclo-ligase activity"/>
    <property type="evidence" value="ECO:0007669"/>
    <property type="project" value="UniProtKB-EC"/>
</dbReference>
<dbReference type="GO" id="GO:0005524">
    <property type="term" value="F:ATP binding"/>
    <property type="evidence" value="ECO:0007669"/>
    <property type="project" value="UniProtKB-KW"/>
</dbReference>
<dbReference type="PANTHER" id="PTHR23407">
    <property type="entry name" value="ATPASE INHIBITOR/5-FORMYLTETRAHYDROFOLATE CYCLO-LIGASE"/>
    <property type="match status" value="1"/>
</dbReference>
<evidence type="ECO:0000256" key="1">
    <source>
        <dbReference type="ARBA" id="ARBA00010638"/>
    </source>
</evidence>
<organism evidence="6 7">
    <name type="scientific">Salinimonas marina</name>
    <dbReference type="NCBI Taxonomy" id="2785918"/>
    <lineage>
        <taxon>Bacteria</taxon>
        <taxon>Pseudomonadati</taxon>
        <taxon>Pseudomonadota</taxon>
        <taxon>Gammaproteobacteria</taxon>
        <taxon>Alteromonadales</taxon>
        <taxon>Alteromonadaceae</taxon>
        <taxon>Alteromonas/Salinimonas group</taxon>
        <taxon>Salinimonas</taxon>
    </lineage>
</organism>
<dbReference type="NCBIfam" id="TIGR02727">
    <property type="entry name" value="MTHFS_bact"/>
    <property type="match status" value="1"/>
</dbReference>
<dbReference type="InterPro" id="IPR037171">
    <property type="entry name" value="NagB/RpiA_transferase-like"/>
</dbReference>
<sequence length="209" mass="23043">MPAQPNRRELRQTLRAARNALTSAAQHDAAQAIAYHLTCLEAYTRAHTIAGYLANDGEPDLTPMLSQCWRDNKHTTLPVLHPFSKQHLLFLRYCSATAMTTNRFNIAEPILSCADIQLLNQHDMILMPLVGFDKKGNRLGMGGGFYDRSLAALPAGDKRPVLVGIAHDCQQVDALPVASWDIPCDVIVTPAGVHNQKYTQSQQSSPQMV</sequence>
<protein>
    <recommendedName>
        <fullName evidence="5">5-formyltetrahydrofolate cyclo-ligase</fullName>
        <ecNumber evidence="5">6.3.3.2</ecNumber>
    </recommendedName>
</protein>
<dbReference type="Proteomes" id="UP000595095">
    <property type="component" value="Chromosome"/>
</dbReference>
<comment type="similarity">
    <text evidence="1 5">Belongs to the 5-formyltetrahydrofolate cyclo-ligase family.</text>
</comment>
<keyword evidence="5" id="KW-0460">Magnesium</keyword>
<dbReference type="KEGG" id="smaa:IT774_03735"/>
<evidence type="ECO:0000256" key="2">
    <source>
        <dbReference type="ARBA" id="ARBA00022741"/>
    </source>
</evidence>
<dbReference type="GO" id="GO:0009396">
    <property type="term" value="P:folic acid-containing compound biosynthetic process"/>
    <property type="evidence" value="ECO:0007669"/>
    <property type="project" value="TreeGrafter"/>
</dbReference>
<keyword evidence="6" id="KW-0436">Ligase</keyword>
<keyword evidence="7" id="KW-1185">Reference proteome</keyword>
<evidence type="ECO:0000313" key="6">
    <source>
        <dbReference type="EMBL" id="QPG06321.1"/>
    </source>
</evidence>
<accession>A0A7S9HDJ1</accession>
<dbReference type="GO" id="GO:0046872">
    <property type="term" value="F:metal ion binding"/>
    <property type="evidence" value="ECO:0007669"/>
    <property type="project" value="UniProtKB-KW"/>
</dbReference>
<dbReference type="PIRSF" id="PIRSF006806">
    <property type="entry name" value="FTHF_cligase"/>
    <property type="match status" value="1"/>
</dbReference>
<dbReference type="GO" id="GO:0035999">
    <property type="term" value="P:tetrahydrofolate interconversion"/>
    <property type="evidence" value="ECO:0007669"/>
    <property type="project" value="TreeGrafter"/>
</dbReference>
<keyword evidence="3 4" id="KW-0067">ATP-binding</keyword>
<feature type="binding site" evidence="4">
    <location>
        <begin position="7"/>
        <end position="11"/>
    </location>
    <ligand>
        <name>ATP</name>
        <dbReference type="ChEBI" id="CHEBI:30616"/>
    </ligand>
</feature>
<feature type="binding site" evidence="4">
    <location>
        <position position="58"/>
    </location>
    <ligand>
        <name>substrate</name>
    </ligand>
</feature>